<feature type="domain" description="N-acetyltransferase" evidence="3">
    <location>
        <begin position="3"/>
        <end position="158"/>
    </location>
</feature>
<feature type="domain" description="N-acetyltransferase" evidence="3">
    <location>
        <begin position="151"/>
        <end position="293"/>
    </location>
</feature>
<accession>A0ABV8CHN5</accession>
<dbReference type="EMBL" id="JBHSAB010000029">
    <property type="protein sequence ID" value="MFC3909823.1"/>
    <property type="molecule type" value="Genomic_DNA"/>
</dbReference>
<dbReference type="GO" id="GO:0016746">
    <property type="term" value="F:acyltransferase activity"/>
    <property type="evidence" value="ECO:0007669"/>
    <property type="project" value="UniProtKB-KW"/>
</dbReference>
<dbReference type="SUPFAM" id="SSF55729">
    <property type="entry name" value="Acyl-CoA N-acyltransferases (Nat)"/>
    <property type="match status" value="2"/>
</dbReference>
<name>A0ABV8CHN5_9GAMM</name>
<evidence type="ECO:0000313" key="4">
    <source>
        <dbReference type="EMBL" id="MFC3909823.1"/>
    </source>
</evidence>
<keyword evidence="5" id="KW-1185">Reference proteome</keyword>
<evidence type="ECO:0000256" key="1">
    <source>
        <dbReference type="ARBA" id="ARBA00022679"/>
    </source>
</evidence>
<evidence type="ECO:0000256" key="2">
    <source>
        <dbReference type="ARBA" id="ARBA00023315"/>
    </source>
</evidence>
<gene>
    <name evidence="4" type="ORF">ACFORL_12145</name>
</gene>
<proteinExistence type="predicted"/>
<dbReference type="Gene3D" id="3.40.630.30">
    <property type="match status" value="2"/>
</dbReference>
<dbReference type="RefSeq" id="WP_382344406.1">
    <property type="nucleotide sequence ID" value="NZ_JBHSAB010000029.1"/>
</dbReference>
<dbReference type="InterPro" id="IPR050832">
    <property type="entry name" value="Bact_Acetyltransf"/>
</dbReference>
<dbReference type="PANTHER" id="PTHR43877">
    <property type="entry name" value="AMINOALKYLPHOSPHONATE N-ACETYLTRANSFERASE-RELATED-RELATED"/>
    <property type="match status" value="1"/>
</dbReference>
<dbReference type="InterPro" id="IPR016181">
    <property type="entry name" value="Acyl_CoA_acyltransferase"/>
</dbReference>
<reference evidence="5" key="1">
    <citation type="journal article" date="2019" name="Int. J. Syst. Evol. Microbiol.">
        <title>The Global Catalogue of Microorganisms (GCM) 10K type strain sequencing project: providing services to taxonomists for standard genome sequencing and annotation.</title>
        <authorList>
            <consortium name="The Broad Institute Genomics Platform"/>
            <consortium name="The Broad Institute Genome Sequencing Center for Infectious Disease"/>
            <person name="Wu L."/>
            <person name="Ma J."/>
        </authorList>
    </citation>
    <scope>NUCLEOTIDE SEQUENCE [LARGE SCALE GENOMIC DNA]</scope>
    <source>
        <strain evidence="5">CCUG 59858</strain>
    </source>
</reference>
<keyword evidence="2 4" id="KW-0012">Acyltransferase</keyword>
<dbReference type="InterPro" id="IPR000182">
    <property type="entry name" value="GNAT_dom"/>
</dbReference>
<keyword evidence="1 4" id="KW-0808">Transferase</keyword>
<dbReference type="Pfam" id="PF00583">
    <property type="entry name" value="Acetyltransf_1"/>
    <property type="match status" value="2"/>
</dbReference>
<protein>
    <submittedName>
        <fullName evidence="4">GNAT family N-acetyltransferase</fullName>
        <ecNumber evidence="4">2.3.1.-</ecNumber>
    </submittedName>
</protein>
<dbReference type="PROSITE" id="PS51186">
    <property type="entry name" value="GNAT"/>
    <property type="match status" value="2"/>
</dbReference>
<dbReference type="EC" id="2.3.1.-" evidence="4"/>
<dbReference type="CDD" id="cd04301">
    <property type="entry name" value="NAT_SF"/>
    <property type="match status" value="2"/>
</dbReference>
<evidence type="ECO:0000259" key="3">
    <source>
        <dbReference type="PROSITE" id="PS51186"/>
    </source>
</evidence>
<evidence type="ECO:0000313" key="5">
    <source>
        <dbReference type="Proteomes" id="UP001595758"/>
    </source>
</evidence>
<comment type="caution">
    <text evidence="4">The sequence shown here is derived from an EMBL/GenBank/DDBJ whole genome shotgun (WGS) entry which is preliminary data.</text>
</comment>
<dbReference type="Proteomes" id="UP001595758">
    <property type="component" value="Unassembled WGS sequence"/>
</dbReference>
<dbReference type="PANTHER" id="PTHR43877:SF2">
    <property type="entry name" value="AMINOALKYLPHOSPHONATE N-ACETYLTRANSFERASE-RELATED"/>
    <property type="match status" value="1"/>
</dbReference>
<organism evidence="4 5">
    <name type="scientific">Legionella dresdenensis</name>
    <dbReference type="NCBI Taxonomy" id="450200"/>
    <lineage>
        <taxon>Bacteria</taxon>
        <taxon>Pseudomonadati</taxon>
        <taxon>Pseudomonadota</taxon>
        <taxon>Gammaproteobacteria</taxon>
        <taxon>Legionellales</taxon>
        <taxon>Legionellaceae</taxon>
        <taxon>Legionella</taxon>
    </lineage>
</organism>
<sequence>MLICNRQLDEKQLKEIEALAAECQKTDGGAPAIYYHLLRQRRDSESNVLDYDDSGNLVGFLSVYFFYDDACEISLLVSPEHRRYGVASKMLRTIMPLLHTKKMASLIFSSGLEHDKLMSLSGKAARFVYKYSEYHMQRNGYEPVIMGYPALFIREATDSDLTDLCVIDSACFDSQNATMQERFEYLLADRNYTILLALRNNKPIGKAHIRWQTDGAIFSDIAIIPQEQGKGLGGELLSYCINQSLSMGKNKITLDVETNNSNALNLYLRHGFKTATRRNFWSISTSELELSLA</sequence>